<dbReference type="Pfam" id="PF14908">
    <property type="entry name" value="HU-CCDC81_euk_1"/>
    <property type="match status" value="1"/>
</dbReference>
<feature type="domain" description="CCDC81 HU" evidence="2">
    <location>
        <begin position="7"/>
        <end position="93"/>
    </location>
</feature>
<protein>
    <submittedName>
        <fullName evidence="3">CCD81-like protein</fullName>
    </submittedName>
</protein>
<organism evidence="3 4">
    <name type="scientific">Mya arenaria</name>
    <name type="common">Soft-shell clam</name>
    <dbReference type="NCBI Taxonomy" id="6604"/>
    <lineage>
        <taxon>Eukaryota</taxon>
        <taxon>Metazoa</taxon>
        <taxon>Spiralia</taxon>
        <taxon>Lophotrochozoa</taxon>
        <taxon>Mollusca</taxon>
        <taxon>Bivalvia</taxon>
        <taxon>Autobranchia</taxon>
        <taxon>Heteroconchia</taxon>
        <taxon>Euheterodonta</taxon>
        <taxon>Imparidentia</taxon>
        <taxon>Neoheterodontei</taxon>
        <taxon>Myida</taxon>
        <taxon>Myoidea</taxon>
        <taxon>Myidae</taxon>
        <taxon>Mya</taxon>
    </lineage>
</organism>
<proteinExistence type="predicted"/>
<dbReference type="PANTHER" id="PTHR14362:SF2">
    <property type="entry name" value="COILED-COIL DOMAIN-CONTAINING PROTEIN 81"/>
    <property type="match status" value="1"/>
</dbReference>
<dbReference type="EMBL" id="CP111017">
    <property type="protein sequence ID" value="WAR07950.1"/>
    <property type="molecule type" value="Genomic_DNA"/>
</dbReference>
<evidence type="ECO:0000313" key="3">
    <source>
        <dbReference type="EMBL" id="WAR07950.1"/>
    </source>
</evidence>
<feature type="compositionally biased region" description="Pro residues" evidence="1">
    <location>
        <begin position="343"/>
        <end position="357"/>
    </location>
</feature>
<sequence length="589" mass="66295">MTDVMQGILAEAKKNKYSTIRDNLSEDDVAAVWESVSSFVEKQMGQQKGVQIQSLGTFTFTQKKLDIGNNKFLLIQRPVFNISEKLAQSQGLQYLNYAAMSFESPYDRDTVESCVREILGAVQRAIGAKRNVELSFSGIGKLAIRDSRVKMKFYKDFINQMDGSGKLLDSMQNRPGTVDSVMSDRCLSRAQSSNTLILPRISNTNVAHVNGGLPPLEEAAEVQDSGVPMDYDNGMGEQEANQPPVNYMSNPDGMDGPGIDDMATDAAVRHIEMGAEDVAQAGPSYMDADTRPDPLKRASIPPSRAGSRMAAPMAMATGVSLLDDLVPSAHTPKSAPSIASQQPSPPPGDMLYKPQPPAQLAPLHRSVSFDQMKPGERVVSPAGSMCGHSNAGQELCYLCHQRARRNVPVSFTEERRRREEEEDRLLQQYQYMKDAENVLSDQVDHKESVRVKKQTDEDFLERLEQVQLAEEYLRFKPLQVPAREPDKEVFGKNDMTNEKMAERRRRAFELFQEQQDLVAQRKREAILKRLAEQKEEEQKCSVLTMVDDRANKFSRRLNLRKRLEQDWTRASLVKRDRLEEDKTTSVILK</sequence>
<feature type="region of interest" description="Disordered" evidence="1">
    <location>
        <begin position="283"/>
        <end position="309"/>
    </location>
</feature>
<gene>
    <name evidence="3" type="ORF">MAR_017908</name>
</gene>
<evidence type="ECO:0000313" key="4">
    <source>
        <dbReference type="Proteomes" id="UP001164746"/>
    </source>
</evidence>
<dbReference type="InterPro" id="IPR026295">
    <property type="entry name" value="CCD81"/>
</dbReference>
<feature type="region of interest" description="Disordered" evidence="1">
    <location>
        <begin position="326"/>
        <end position="357"/>
    </location>
</feature>
<accession>A0ABY7EDK2</accession>
<evidence type="ECO:0000256" key="1">
    <source>
        <dbReference type="SAM" id="MobiDB-lite"/>
    </source>
</evidence>
<dbReference type="InterPro" id="IPR028034">
    <property type="entry name" value="HU-CCDC81"/>
</dbReference>
<reference evidence="3" key="1">
    <citation type="submission" date="2022-11" db="EMBL/GenBank/DDBJ databases">
        <title>Centuries of genome instability and evolution in soft-shell clam transmissible cancer (bioRxiv).</title>
        <authorList>
            <person name="Hart S.F.M."/>
            <person name="Yonemitsu M.A."/>
            <person name="Giersch R.M."/>
            <person name="Beal B.F."/>
            <person name="Arriagada G."/>
            <person name="Davis B.W."/>
            <person name="Ostrander E.A."/>
            <person name="Goff S.P."/>
            <person name="Metzger M.J."/>
        </authorList>
    </citation>
    <scope>NUCLEOTIDE SEQUENCE</scope>
    <source>
        <strain evidence="3">MELC-2E11</strain>
        <tissue evidence="3">Siphon/mantle</tissue>
    </source>
</reference>
<name>A0ABY7EDK2_MYAAR</name>
<keyword evidence="4" id="KW-1185">Reference proteome</keyword>
<feature type="compositionally biased region" description="Low complexity" evidence="1">
    <location>
        <begin position="332"/>
        <end position="342"/>
    </location>
</feature>
<evidence type="ECO:0000259" key="2">
    <source>
        <dbReference type="Pfam" id="PF14908"/>
    </source>
</evidence>
<dbReference type="PANTHER" id="PTHR14362">
    <property type="entry name" value="COILED-COIL DOMAIN-CONTAINING PROTEIN 81"/>
    <property type="match status" value="1"/>
</dbReference>
<dbReference type="Proteomes" id="UP001164746">
    <property type="component" value="Chromosome 6"/>
</dbReference>